<name>A0AAD4KJK6_9EURO</name>
<dbReference type="Gene3D" id="1.25.40.10">
    <property type="entry name" value="Tetratricopeptide repeat domain"/>
    <property type="match status" value="1"/>
</dbReference>
<organism evidence="3 4">
    <name type="scientific">Talaromyces proteolyticus</name>
    <dbReference type="NCBI Taxonomy" id="1131652"/>
    <lineage>
        <taxon>Eukaryota</taxon>
        <taxon>Fungi</taxon>
        <taxon>Dikarya</taxon>
        <taxon>Ascomycota</taxon>
        <taxon>Pezizomycotina</taxon>
        <taxon>Eurotiomycetes</taxon>
        <taxon>Eurotiomycetidae</taxon>
        <taxon>Eurotiales</taxon>
        <taxon>Trichocomaceae</taxon>
        <taxon>Talaromyces</taxon>
        <taxon>Talaromyces sect. Bacilispori</taxon>
    </lineage>
</organism>
<dbReference type="InterPro" id="IPR056681">
    <property type="entry name" value="DUF7779"/>
</dbReference>
<dbReference type="SUPFAM" id="SSF48452">
    <property type="entry name" value="TPR-like"/>
    <property type="match status" value="1"/>
</dbReference>
<keyword evidence="4" id="KW-1185">Reference proteome</keyword>
<sequence>MMLIFLSTYTMIASVREAALKLVEQRDIIAIEPMDEAHALALFEKKLGKQDEKQDESQDIAELAAALEFIPLAIVQAAAYISDPDRGCSVRQYLNDFQKSDRKKIRLLDHDDGQFRRDWEAKNSVLVTWQISFDSIRQTRRSAADLLSLMSFFDRQGIPEALLHNRSRQENAEQSDRDDDEGSESQSSVTDEFQNDVLALRRYLFISISVDRTTFEMHNLVQLATRSWLEANGELEKWKRQYIQNLNYEFPTGKYENWAKCQVLFPHAKSAATQRPQERDSLLEWASLLYKAAWYDWRKGNGAEGENLSVRAMKTRTKLLGLEHEDALSSTQMVGSIYSLEGRWNEAEELEVQVMETRKRVLGAEHPDTLTSMNNLASTYWNEGRCKEAEELDVQVMKTKKRVQGVEHPSTLTSMNNLALTWKRQDRGVEAVDLMKDCVRLQKKILGVDHPNTLSSSTTLTSWSMEKLDINISMADNSI</sequence>
<reference evidence="3" key="1">
    <citation type="submission" date="2021-12" db="EMBL/GenBank/DDBJ databases">
        <title>Convergent genome expansion in fungi linked to evolution of root-endophyte symbiosis.</title>
        <authorList>
            <consortium name="DOE Joint Genome Institute"/>
            <person name="Ke Y.-H."/>
            <person name="Bonito G."/>
            <person name="Liao H.-L."/>
            <person name="Looney B."/>
            <person name="Rojas-Flechas A."/>
            <person name="Nash J."/>
            <person name="Hameed K."/>
            <person name="Schadt C."/>
            <person name="Martin F."/>
            <person name="Crous P.W."/>
            <person name="Miettinen O."/>
            <person name="Magnuson J.K."/>
            <person name="Labbe J."/>
            <person name="Jacobson D."/>
            <person name="Doktycz M.J."/>
            <person name="Veneault-Fourrey C."/>
            <person name="Kuo A."/>
            <person name="Mondo S."/>
            <person name="Calhoun S."/>
            <person name="Riley R."/>
            <person name="Ohm R."/>
            <person name="LaButti K."/>
            <person name="Andreopoulos B."/>
            <person name="Pangilinan J."/>
            <person name="Nolan M."/>
            <person name="Tritt A."/>
            <person name="Clum A."/>
            <person name="Lipzen A."/>
            <person name="Daum C."/>
            <person name="Barry K."/>
            <person name="Grigoriev I.V."/>
            <person name="Vilgalys R."/>
        </authorList>
    </citation>
    <scope>NUCLEOTIDE SEQUENCE</scope>
    <source>
        <strain evidence="3">PMI_201</strain>
    </source>
</reference>
<evidence type="ECO:0000313" key="3">
    <source>
        <dbReference type="EMBL" id="KAH8691823.1"/>
    </source>
</evidence>
<protein>
    <recommendedName>
        <fullName evidence="2">DUF7779 domain-containing protein</fullName>
    </recommendedName>
</protein>
<proteinExistence type="predicted"/>
<feature type="domain" description="DUF7779" evidence="2">
    <location>
        <begin position="138"/>
        <end position="230"/>
    </location>
</feature>
<dbReference type="PANTHER" id="PTHR46082:SF6">
    <property type="entry name" value="AAA+ ATPASE DOMAIN-CONTAINING PROTEIN-RELATED"/>
    <property type="match status" value="1"/>
</dbReference>
<dbReference type="InterPro" id="IPR011990">
    <property type="entry name" value="TPR-like_helical_dom_sf"/>
</dbReference>
<dbReference type="Proteomes" id="UP001201262">
    <property type="component" value="Unassembled WGS sequence"/>
</dbReference>
<evidence type="ECO:0000313" key="4">
    <source>
        <dbReference type="Proteomes" id="UP001201262"/>
    </source>
</evidence>
<accession>A0AAD4KJK6</accession>
<dbReference type="Pfam" id="PF13374">
    <property type="entry name" value="TPR_10"/>
    <property type="match status" value="3"/>
</dbReference>
<evidence type="ECO:0000259" key="2">
    <source>
        <dbReference type="Pfam" id="PF25000"/>
    </source>
</evidence>
<feature type="region of interest" description="Disordered" evidence="1">
    <location>
        <begin position="164"/>
        <end position="190"/>
    </location>
</feature>
<comment type="caution">
    <text evidence="3">The sequence shown here is derived from an EMBL/GenBank/DDBJ whole genome shotgun (WGS) entry which is preliminary data.</text>
</comment>
<dbReference type="InterPro" id="IPR053137">
    <property type="entry name" value="NLR-like"/>
</dbReference>
<dbReference type="RefSeq" id="XP_046067820.1">
    <property type="nucleotide sequence ID" value="XM_046216769.1"/>
</dbReference>
<dbReference type="EMBL" id="JAJTJA010000011">
    <property type="protein sequence ID" value="KAH8691823.1"/>
    <property type="molecule type" value="Genomic_DNA"/>
</dbReference>
<evidence type="ECO:0000256" key="1">
    <source>
        <dbReference type="SAM" id="MobiDB-lite"/>
    </source>
</evidence>
<gene>
    <name evidence="3" type="ORF">BGW36DRAFT_38421</name>
</gene>
<dbReference type="PANTHER" id="PTHR46082">
    <property type="entry name" value="ATP/GTP-BINDING PROTEIN-RELATED"/>
    <property type="match status" value="1"/>
</dbReference>
<dbReference type="Pfam" id="PF25000">
    <property type="entry name" value="DUF7779"/>
    <property type="match status" value="1"/>
</dbReference>
<dbReference type="GeneID" id="70247056"/>
<dbReference type="AlphaFoldDB" id="A0AAD4KJK6"/>